<comment type="similarity">
    <text evidence="2 10 11">Belongs to the TonB-dependent receptor family.</text>
</comment>
<sequence>MRIKQLAYAIGMIGFVGSAGMAHAADEVQKAEKIEITGSSIKRIAKEGALPVQVVTRDDIARTGATSTEQLLQNLTAVSTSGAIQGATGAGSSTYGLSSVSLRGLESDRTLVLVNGRRVAAFAGGGGATVNVNAIPLAAIERIEVLKDGASGVYGSDAIAGVVNFILTKNYQGLEIEGQTGQPTRSGGGDTNKVALVGGFGDINENGFNITLSASYEKEKTLKAADREFAKSGNRFPYFVNGATGQGNIEGVFTESTGVGSAGTQHPTLWGTSPGTGYGNPLAGSNNCEAQQMFLAGNTSKGGKYCAFDSAPFVGLIPDRELLNFSGNFTLKLTENAELFADALYSKSIVKQAYQANPIRESFLETDSLFAEQGVSNALLFRPTNPNYQIAADYLNSIGAGALVGQTLAVTSRTLGFGGRANKDTAEQTRFVAGVRGLIADQDYELAYSKNESKTDGVVTDGYFSQVKYVKIINDANNWNPWAADGLGNDALKAALKEAAYTGGTLKAKSSSDVVDGKLSGELFAFGDSSVMYAAGGQWRKEEYVTNPSPALETGDIAGLGGSVPPVNRDRKVTAAFGEVIIPVTKQIEGGLAIRHDRYNDVGNSTNYKASLRWQPVPSFLARVSAGTGFRAPTLTDLWQPQSTGSSEQFDDPLTGLKDLQVTSLTGGNPKLKPEESQQWSLGVVFAPNGSFSAAVDLFSIQIDDIIATPSAQEVVSGFRAGNSAYLDKVTVTQTGDISGITQTIGNYGRAKVRGVDLDMNYARNFFFGKMKFALAGTYMTKFDQTSPGGEVSHKVGTTVNADGTPVLGADGGGVILRWKHSLSANWSRGGWGAGVTQNFYKGYRDSDDLLGNPHYVPSQSTFDLNASYTGIKGLKLGLGVKNVLDDEPPVYIPVSNQFQYGYDISQYDPRARFVYLTAGYKFW</sequence>
<keyword evidence="6 11" id="KW-0798">TonB box</keyword>
<dbReference type="SUPFAM" id="SSF56935">
    <property type="entry name" value="Porins"/>
    <property type="match status" value="1"/>
</dbReference>
<keyword evidence="16" id="KW-1185">Reference proteome</keyword>
<dbReference type="InterPro" id="IPR036942">
    <property type="entry name" value="Beta-barrel_TonB_sf"/>
</dbReference>
<keyword evidence="7 10" id="KW-0472">Membrane</keyword>
<feature type="chain" id="PRO_5009678489" evidence="12">
    <location>
        <begin position="25"/>
        <end position="924"/>
    </location>
</feature>
<comment type="subcellular location">
    <subcellularLocation>
        <location evidence="1 10">Cell outer membrane</location>
        <topology evidence="1 10">Multi-pass membrane protein</topology>
    </subcellularLocation>
</comment>
<keyword evidence="9 10" id="KW-0998">Cell outer membrane</keyword>
<dbReference type="PROSITE" id="PS52016">
    <property type="entry name" value="TONB_DEPENDENT_REC_3"/>
    <property type="match status" value="1"/>
</dbReference>
<evidence type="ECO:0000259" key="14">
    <source>
        <dbReference type="Pfam" id="PF07715"/>
    </source>
</evidence>
<keyword evidence="5 10" id="KW-0812">Transmembrane</keyword>
<evidence type="ECO:0000256" key="10">
    <source>
        <dbReference type="PROSITE-ProRule" id="PRU01360"/>
    </source>
</evidence>
<dbReference type="InterPro" id="IPR039426">
    <property type="entry name" value="TonB-dep_rcpt-like"/>
</dbReference>
<dbReference type="STRING" id="1121279.SAMN02745887_02107"/>
<evidence type="ECO:0000313" key="16">
    <source>
        <dbReference type="Proteomes" id="UP000186513"/>
    </source>
</evidence>
<evidence type="ECO:0000256" key="7">
    <source>
        <dbReference type="ARBA" id="ARBA00023136"/>
    </source>
</evidence>
<evidence type="ECO:0000256" key="3">
    <source>
        <dbReference type="ARBA" id="ARBA00022448"/>
    </source>
</evidence>
<evidence type="ECO:0000256" key="1">
    <source>
        <dbReference type="ARBA" id="ARBA00004571"/>
    </source>
</evidence>
<feature type="signal peptide" evidence="12">
    <location>
        <begin position="1"/>
        <end position="24"/>
    </location>
</feature>
<dbReference type="RefSeq" id="WP_072428608.1">
    <property type="nucleotide sequence ID" value="NZ_FPKR01000007.1"/>
</dbReference>
<feature type="domain" description="TonB-dependent receptor-like beta-barrel" evidence="13">
    <location>
        <begin position="431"/>
        <end position="884"/>
    </location>
</feature>
<dbReference type="AlphaFoldDB" id="A0A1K2HIS1"/>
<dbReference type="InterPro" id="IPR037066">
    <property type="entry name" value="Plug_dom_sf"/>
</dbReference>
<dbReference type="CDD" id="cd01347">
    <property type="entry name" value="ligand_gated_channel"/>
    <property type="match status" value="1"/>
</dbReference>
<name>A0A1K2HIS1_9NEIS</name>
<dbReference type="InterPro" id="IPR012910">
    <property type="entry name" value="Plug_dom"/>
</dbReference>
<evidence type="ECO:0000256" key="11">
    <source>
        <dbReference type="RuleBase" id="RU003357"/>
    </source>
</evidence>
<dbReference type="PANTHER" id="PTHR47234:SF2">
    <property type="entry name" value="TONB-DEPENDENT RECEPTOR"/>
    <property type="match status" value="1"/>
</dbReference>
<feature type="domain" description="TonB-dependent receptor plug" evidence="14">
    <location>
        <begin position="49"/>
        <end position="162"/>
    </location>
</feature>
<evidence type="ECO:0000256" key="9">
    <source>
        <dbReference type="ARBA" id="ARBA00023237"/>
    </source>
</evidence>
<accession>A0A1K2HIS1</accession>
<keyword evidence="12" id="KW-0732">Signal</keyword>
<evidence type="ECO:0000256" key="6">
    <source>
        <dbReference type="ARBA" id="ARBA00023077"/>
    </source>
</evidence>
<evidence type="ECO:0000313" key="15">
    <source>
        <dbReference type="EMBL" id="SFZ76752.1"/>
    </source>
</evidence>
<keyword evidence="8" id="KW-0675">Receptor</keyword>
<keyword evidence="3 10" id="KW-0813">Transport</keyword>
<dbReference type="InterPro" id="IPR000531">
    <property type="entry name" value="Beta-barrel_TonB"/>
</dbReference>
<evidence type="ECO:0000259" key="13">
    <source>
        <dbReference type="Pfam" id="PF00593"/>
    </source>
</evidence>
<dbReference type="OrthoDB" id="8530571at2"/>
<gene>
    <name evidence="15" type="ORF">SAMN02745887_02107</name>
</gene>
<organism evidence="15 16">
    <name type="scientific">Chitinimonas taiwanensis DSM 18899</name>
    <dbReference type="NCBI Taxonomy" id="1121279"/>
    <lineage>
        <taxon>Bacteria</taxon>
        <taxon>Pseudomonadati</taxon>
        <taxon>Pseudomonadota</taxon>
        <taxon>Betaproteobacteria</taxon>
        <taxon>Neisseriales</taxon>
        <taxon>Chitinibacteraceae</taxon>
        <taxon>Chitinimonas</taxon>
    </lineage>
</organism>
<evidence type="ECO:0000256" key="8">
    <source>
        <dbReference type="ARBA" id="ARBA00023170"/>
    </source>
</evidence>
<evidence type="ECO:0000256" key="4">
    <source>
        <dbReference type="ARBA" id="ARBA00022452"/>
    </source>
</evidence>
<proteinExistence type="inferred from homology"/>
<evidence type="ECO:0000256" key="2">
    <source>
        <dbReference type="ARBA" id="ARBA00009810"/>
    </source>
</evidence>
<dbReference type="Pfam" id="PF00593">
    <property type="entry name" value="TonB_dep_Rec_b-barrel"/>
    <property type="match status" value="1"/>
</dbReference>
<dbReference type="EMBL" id="FPKR01000007">
    <property type="protein sequence ID" value="SFZ76752.1"/>
    <property type="molecule type" value="Genomic_DNA"/>
</dbReference>
<dbReference type="Gene3D" id="2.170.130.10">
    <property type="entry name" value="TonB-dependent receptor, plug domain"/>
    <property type="match status" value="1"/>
</dbReference>
<dbReference type="Pfam" id="PF07715">
    <property type="entry name" value="Plug"/>
    <property type="match status" value="1"/>
</dbReference>
<evidence type="ECO:0000256" key="5">
    <source>
        <dbReference type="ARBA" id="ARBA00022692"/>
    </source>
</evidence>
<dbReference type="PANTHER" id="PTHR47234">
    <property type="match status" value="1"/>
</dbReference>
<evidence type="ECO:0000256" key="12">
    <source>
        <dbReference type="SAM" id="SignalP"/>
    </source>
</evidence>
<protein>
    <submittedName>
        <fullName evidence="15">Iron complex outermembrane recepter protein</fullName>
    </submittedName>
</protein>
<dbReference type="Proteomes" id="UP000186513">
    <property type="component" value="Unassembled WGS sequence"/>
</dbReference>
<dbReference type="GO" id="GO:0009279">
    <property type="term" value="C:cell outer membrane"/>
    <property type="evidence" value="ECO:0007669"/>
    <property type="project" value="UniProtKB-SubCell"/>
</dbReference>
<reference evidence="15 16" key="1">
    <citation type="submission" date="2016-11" db="EMBL/GenBank/DDBJ databases">
        <authorList>
            <person name="Jaros S."/>
            <person name="Januszkiewicz K."/>
            <person name="Wedrychowicz H."/>
        </authorList>
    </citation>
    <scope>NUCLEOTIDE SEQUENCE [LARGE SCALE GENOMIC DNA]</scope>
    <source>
        <strain evidence="15 16">DSM 18899</strain>
    </source>
</reference>
<dbReference type="Gene3D" id="2.40.170.20">
    <property type="entry name" value="TonB-dependent receptor, beta-barrel domain"/>
    <property type="match status" value="1"/>
</dbReference>
<keyword evidence="4 10" id="KW-1134">Transmembrane beta strand</keyword>